<evidence type="ECO:0000256" key="2">
    <source>
        <dbReference type="ARBA" id="ARBA00022829"/>
    </source>
</evidence>
<comment type="similarity">
    <text evidence="1">Belongs to the MIP18 family.</text>
</comment>
<dbReference type="InterPro" id="IPR039796">
    <property type="entry name" value="MIP18"/>
</dbReference>
<dbReference type="Proteomes" id="UP000688947">
    <property type="component" value="Unassembled WGS sequence"/>
</dbReference>
<dbReference type="FunFam" id="3.30.300.130:FF:000005">
    <property type="entry name" value="Mitotic spindle-associated mmxd complex subunit"/>
    <property type="match status" value="1"/>
</dbReference>
<evidence type="ECO:0000259" key="3">
    <source>
        <dbReference type="Pfam" id="PF01883"/>
    </source>
</evidence>
<dbReference type="GO" id="GO:0140535">
    <property type="term" value="C:intracellular protein-containing complex"/>
    <property type="evidence" value="ECO:0007669"/>
    <property type="project" value="UniProtKB-ARBA"/>
</dbReference>
<feature type="domain" description="MIP18 family-like" evidence="3">
    <location>
        <begin position="41"/>
        <end position="114"/>
    </location>
</feature>
<name>A0A8T1TVR2_9STRA</name>
<dbReference type="AlphaFoldDB" id="A0A8T1TVR2"/>
<evidence type="ECO:0000313" key="4">
    <source>
        <dbReference type="EMBL" id="KAG6947802.1"/>
    </source>
</evidence>
<accession>A0A8T1TVR2</accession>
<evidence type="ECO:0000313" key="5">
    <source>
        <dbReference type="Proteomes" id="UP000688947"/>
    </source>
</evidence>
<organism evidence="4 5">
    <name type="scientific">Phytophthora cactorum</name>
    <dbReference type="NCBI Taxonomy" id="29920"/>
    <lineage>
        <taxon>Eukaryota</taxon>
        <taxon>Sar</taxon>
        <taxon>Stramenopiles</taxon>
        <taxon>Oomycota</taxon>
        <taxon>Peronosporomycetes</taxon>
        <taxon>Peronosporales</taxon>
        <taxon>Peronosporaceae</taxon>
        <taxon>Phytophthora</taxon>
    </lineage>
</organism>
<proteinExistence type="inferred from homology"/>
<protein>
    <recommendedName>
        <fullName evidence="3">MIP18 family-like domain-containing protein</fullName>
    </recommendedName>
</protein>
<comment type="caution">
    <text evidence="4">The sequence shown here is derived from an EMBL/GenBank/DDBJ whole genome shotgun (WGS) entry which is preliminary data.</text>
</comment>
<dbReference type="PANTHER" id="PTHR12377">
    <property type="entry name" value="CYTOSOLIC IRON-SULFUR ASSEMBLY COMPONENT 2B-RELATED"/>
    <property type="match status" value="1"/>
</dbReference>
<dbReference type="InterPro" id="IPR002744">
    <property type="entry name" value="MIP18-like"/>
</dbReference>
<dbReference type="GO" id="GO:1990229">
    <property type="term" value="C:iron-sulfur cluster assembly complex"/>
    <property type="evidence" value="ECO:0007669"/>
    <property type="project" value="UniProtKB-ARBA"/>
</dbReference>
<dbReference type="EMBL" id="JAENGZ010001483">
    <property type="protein sequence ID" value="KAG6947802.1"/>
    <property type="molecule type" value="Genomic_DNA"/>
</dbReference>
<dbReference type="GO" id="GO:0051604">
    <property type="term" value="P:protein maturation"/>
    <property type="evidence" value="ECO:0007669"/>
    <property type="project" value="InterPro"/>
</dbReference>
<dbReference type="PANTHER" id="PTHR12377:SF0">
    <property type="entry name" value="CYTOSOLIC IRON-SULFUR ASSEMBLY COMPONENT 2B"/>
    <property type="match status" value="1"/>
</dbReference>
<reference evidence="4" key="1">
    <citation type="submission" date="2021-01" db="EMBL/GenBank/DDBJ databases">
        <title>Phytophthora aleatoria, a newly-described species from Pinus radiata is distinct from Phytophthora cactorum isolates based on comparative genomics.</title>
        <authorList>
            <person name="Mcdougal R."/>
            <person name="Panda P."/>
            <person name="Williams N."/>
            <person name="Studholme D.J."/>
        </authorList>
    </citation>
    <scope>NUCLEOTIDE SEQUENCE</scope>
    <source>
        <strain evidence="4">NZFS 3830</strain>
    </source>
</reference>
<dbReference type="VEuPathDB" id="FungiDB:PC110_g15956"/>
<dbReference type="OrthoDB" id="2746at2759"/>
<evidence type="ECO:0000256" key="1">
    <source>
        <dbReference type="ARBA" id="ARBA00010381"/>
    </source>
</evidence>
<dbReference type="Pfam" id="PF01883">
    <property type="entry name" value="FeS_assembly_P"/>
    <property type="match status" value="1"/>
</dbReference>
<dbReference type="GO" id="GO:0007059">
    <property type="term" value="P:chromosome segregation"/>
    <property type="evidence" value="ECO:0007669"/>
    <property type="project" value="UniProtKB-KW"/>
</dbReference>
<gene>
    <name evidence="4" type="ORF">JG687_00015868</name>
</gene>
<sequence>MGLQEKINANPTVYAVATPTRKKFDVDEALDEDVADPFEADEVFEILRHINDPEHPLTLEQLKVMSLENIHVDDANSRVKIYFTPTIPHCSMATLIGLCLRVKLLRSLPPRFKVDIFITPGTHSSEAAVNKQLNDKERVAAALENSHLLTVVNKCIAHTDKLNHAIDRNEALEELLAFVKEVVNVEIGGLAVIAVLGWEEIVRMVVVSEQIEYLLGVF</sequence>
<keyword evidence="2" id="KW-0159">Chromosome partition</keyword>